<keyword evidence="1 3" id="KW-0689">Ribosomal protein</keyword>
<dbReference type="NCBIfam" id="TIGR03654">
    <property type="entry name" value="L6_bact"/>
    <property type="match status" value="1"/>
</dbReference>
<dbReference type="AlphaFoldDB" id="A0A0G0TQD7"/>
<dbReference type="EMBL" id="LBXZ01000010">
    <property type="protein sequence ID" value="KKR40072.1"/>
    <property type="molecule type" value="Genomic_DNA"/>
</dbReference>
<evidence type="ECO:0000256" key="2">
    <source>
        <dbReference type="ARBA" id="ARBA00023274"/>
    </source>
</evidence>
<dbReference type="GO" id="GO:0019843">
    <property type="term" value="F:rRNA binding"/>
    <property type="evidence" value="ECO:0007669"/>
    <property type="project" value="UniProtKB-UniRule"/>
</dbReference>
<dbReference type="HAMAP" id="MF_01365_B">
    <property type="entry name" value="Ribosomal_uL6_B"/>
    <property type="match status" value="1"/>
</dbReference>
<comment type="function">
    <text evidence="3 5">This protein binds to the 23S rRNA, and is important in its secondary structure. It is located near the subunit interface in the base of the L7/L12 stalk, and near the tRNA binding site of the peptidyltransferase center.</text>
</comment>
<evidence type="ECO:0000256" key="5">
    <source>
        <dbReference type="RuleBase" id="RU003870"/>
    </source>
</evidence>
<dbReference type="InterPro" id="IPR036789">
    <property type="entry name" value="Ribosomal_uL6-like_a/b-dom_sf"/>
</dbReference>
<evidence type="ECO:0000256" key="1">
    <source>
        <dbReference type="ARBA" id="ARBA00022980"/>
    </source>
</evidence>
<comment type="caution">
    <text evidence="7">The sequence shown here is derived from an EMBL/GenBank/DDBJ whole genome shotgun (WGS) entry which is preliminary data.</text>
</comment>
<gene>
    <name evidence="3" type="primary">rplF</name>
    <name evidence="7" type="ORF">UT75_C0010G0011</name>
</gene>
<dbReference type="InterPro" id="IPR020040">
    <property type="entry name" value="Ribosomal_uL6_a/b-dom"/>
</dbReference>
<keyword evidence="3 5" id="KW-0699">rRNA-binding</keyword>
<keyword evidence="2 3" id="KW-0687">Ribonucleoprotein</keyword>
<dbReference type="PANTHER" id="PTHR11655:SF14">
    <property type="entry name" value="LARGE RIBOSOMAL SUBUNIT PROTEIN UL6M"/>
    <property type="match status" value="1"/>
</dbReference>
<dbReference type="PRINTS" id="PR00059">
    <property type="entry name" value="RIBOSOMALL6"/>
</dbReference>
<dbReference type="PIRSF" id="PIRSF002162">
    <property type="entry name" value="Ribosomal_L6"/>
    <property type="match status" value="1"/>
</dbReference>
<sequence>MSKIGKRTINIPAGVDIRINDGFMYVKGPKGELSRPVSGYLNFDIDKNELKIYPQKLSKKLQGKVMALWGLSWALTQNMIKGVTDGFEKGLEFQGVGYKAAVKGDNLELELGYSHSITIVAPKGIAFKVEKNSIKVSGIDNELIGKVAAEIRSKRKPEPFQGSGIRYSDEVIKKKAGKKAASTA</sequence>
<evidence type="ECO:0000256" key="4">
    <source>
        <dbReference type="RuleBase" id="RU003869"/>
    </source>
</evidence>
<evidence type="ECO:0000256" key="3">
    <source>
        <dbReference type="HAMAP-Rule" id="MF_01365"/>
    </source>
</evidence>
<dbReference type="Gene3D" id="3.90.930.12">
    <property type="entry name" value="Ribosomal protein L6, alpha-beta domain"/>
    <property type="match status" value="2"/>
</dbReference>
<reference evidence="7 8" key="1">
    <citation type="journal article" date="2015" name="Nature">
        <title>rRNA introns, odd ribosomes, and small enigmatic genomes across a large radiation of phyla.</title>
        <authorList>
            <person name="Brown C.T."/>
            <person name="Hug L.A."/>
            <person name="Thomas B.C."/>
            <person name="Sharon I."/>
            <person name="Castelle C.J."/>
            <person name="Singh A."/>
            <person name="Wilkins M.J."/>
            <person name="Williams K.H."/>
            <person name="Banfield J.F."/>
        </authorList>
    </citation>
    <scope>NUCLEOTIDE SEQUENCE [LARGE SCALE GENOMIC DNA]</scope>
</reference>
<comment type="subunit">
    <text evidence="3">Part of the 50S ribosomal subunit.</text>
</comment>
<accession>A0A0G0TQD7</accession>
<dbReference type="GO" id="GO:0022625">
    <property type="term" value="C:cytosolic large ribosomal subunit"/>
    <property type="evidence" value="ECO:0007669"/>
    <property type="project" value="UniProtKB-UniRule"/>
</dbReference>
<dbReference type="SUPFAM" id="SSF56053">
    <property type="entry name" value="Ribosomal protein L6"/>
    <property type="match status" value="2"/>
</dbReference>
<dbReference type="PANTHER" id="PTHR11655">
    <property type="entry name" value="60S/50S RIBOSOMAL PROTEIN L6/L9"/>
    <property type="match status" value="1"/>
</dbReference>
<dbReference type="InterPro" id="IPR000702">
    <property type="entry name" value="Ribosomal_uL6-like"/>
</dbReference>
<proteinExistence type="inferred from homology"/>
<dbReference type="Pfam" id="PF00347">
    <property type="entry name" value="Ribosomal_L6"/>
    <property type="match status" value="2"/>
</dbReference>
<dbReference type="GO" id="GO:0002181">
    <property type="term" value="P:cytoplasmic translation"/>
    <property type="evidence" value="ECO:0007669"/>
    <property type="project" value="TreeGrafter"/>
</dbReference>
<dbReference type="PATRIC" id="fig|1619033.3.peg.719"/>
<keyword evidence="3 5" id="KW-0694">RNA-binding</keyword>
<evidence type="ECO:0000313" key="7">
    <source>
        <dbReference type="EMBL" id="KKR40072.1"/>
    </source>
</evidence>
<feature type="domain" description="Large ribosomal subunit protein uL6 alpha-beta" evidence="6">
    <location>
        <begin position="11"/>
        <end position="86"/>
    </location>
</feature>
<feature type="domain" description="Large ribosomal subunit protein uL6 alpha-beta" evidence="6">
    <location>
        <begin position="95"/>
        <end position="167"/>
    </location>
</feature>
<comment type="similarity">
    <text evidence="3 4">Belongs to the universal ribosomal protein uL6 family.</text>
</comment>
<evidence type="ECO:0000259" key="6">
    <source>
        <dbReference type="Pfam" id="PF00347"/>
    </source>
</evidence>
<dbReference type="GO" id="GO:0003735">
    <property type="term" value="F:structural constituent of ribosome"/>
    <property type="evidence" value="ECO:0007669"/>
    <property type="project" value="UniProtKB-UniRule"/>
</dbReference>
<dbReference type="InterPro" id="IPR019906">
    <property type="entry name" value="Ribosomal_uL6_bac-type"/>
</dbReference>
<organism evidence="7 8">
    <name type="scientific">Candidatus Yanofskybacteria bacterium GW2011_GWE2_40_11</name>
    <dbReference type="NCBI Taxonomy" id="1619033"/>
    <lineage>
        <taxon>Bacteria</taxon>
        <taxon>Candidatus Yanofskyibacteriota</taxon>
    </lineage>
</organism>
<name>A0A0G0TQD7_9BACT</name>
<protein>
    <recommendedName>
        <fullName evidence="3">Large ribosomal subunit protein uL6</fullName>
    </recommendedName>
</protein>
<dbReference type="Proteomes" id="UP000034072">
    <property type="component" value="Unassembled WGS sequence"/>
</dbReference>
<evidence type="ECO:0000313" key="8">
    <source>
        <dbReference type="Proteomes" id="UP000034072"/>
    </source>
</evidence>